<dbReference type="GO" id="GO:0000155">
    <property type="term" value="F:phosphorelay sensor kinase activity"/>
    <property type="evidence" value="ECO:0007669"/>
    <property type="project" value="TreeGrafter"/>
</dbReference>
<dbReference type="PANTHER" id="PTHR43547:SF2">
    <property type="entry name" value="HYBRID SIGNAL TRANSDUCTION HISTIDINE KINASE C"/>
    <property type="match status" value="1"/>
</dbReference>
<accession>A0A7W8E2Y4</accession>
<comment type="caution">
    <text evidence="3">The sequence shown here is derived from an EMBL/GenBank/DDBJ whole genome shotgun (WGS) entry which is preliminary data.</text>
</comment>
<dbReference type="InterPro" id="IPR005467">
    <property type="entry name" value="His_kinase_dom"/>
</dbReference>
<name>A0A7W8E2Y4_9BACT</name>
<keyword evidence="1" id="KW-0597">Phosphoprotein</keyword>
<dbReference type="PANTHER" id="PTHR43547">
    <property type="entry name" value="TWO-COMPONENT HISTIDINE KINASE"/>
    <property type="match status" value="1"/>
</dbReference>
<evidence type="ECO:0000313" key="3">
    <source>
        <dbReference type="EMBL" id="MBB5057408.1"/>
    </source>
</evidence>
<dbReference type="SUPFAM" id="SSF55874">
    <property type="entry name" value="ATPase domain of HSP90 chaperone/DNA topoisomerase II/histidine kinase"/>
    <property type="match status" value="1"/>
</dbReference>
<dbReference type="CDD" id="cd00075">
    <property type="entry name" value="HATPase"/>
    <property type="match status" value="1"/>
</dbReference>
<organism evidence="3 4">
    <name type="scientific">Granulicella aggregans</name>
    <dbReference type="NCBI Taxonomy" id="474949"/>
    <lineage>
        <taxon>Bacteria</taxon>
        <taxon>Pseudomonadati</taxon>
        <taxon>Acidobacteriota</taxon>
        <taxon>Terriglobia</taxon>
        <taxon>Terriglobales</taxon>
        <taxon>Acidobacteriaceae</taxon>
        <taxon>Granulicella</taxon>
    </lineage>
</organism>
<dbReference type="Proteomes" id="UP000540989">
    <property type="component" value="Unassembled WGS sequence"/>
</dbReference>
<reference evidence="3 4" key="1">
    <citation type="submission" date="2020-08" db="EMBL/GenBank/DDBJ databases">
        <title>Genomic Encyclopedia of Type Strains, Phase IV (KMG-V): Genome sequencing to study the core and pangenomes of soil and plant-associated prokaryotes.</title>
        <authorList>
            <person name="Whitman W."/>
        </authorList>
    </citation>
    <scope>NUCLEOTIDE SEQUENCE [LARGE SCALE GENOMIC DNA]</scope>
    <source>
        <strain evidence="3 4">M8UP14</strain>
    </source>
</reference>
<protein>
    <submittedName>
        <fullName evidence="3">Signal transduction histidine kinase</fullName>
    </submittedName>
</protein>
<keyword evidence="4" id="KW-1185">Reference proteome</keyword>
<evidence type="ECO:0000259" key="2">
    <source>
        <dbReference type="PROSITE" id="PS50109"/>
    </source>
</evidence>
<dbReference type="Gene3D" id="3.30.565.10">
    <property type="entry name" value="Histidine kinase-like ATPase, C-terminal domain"/>
    <property type="match status" value="1"/>
</dbReference>
<dbReference type="Pfam" id="PF02518">
    <property type="entry name" value="HATPase_c"/>
    <property type="match status" value="1"/>
</dbReference>
<dbReference type="SMART" id="SM00387">
    <property type="entry name" value="HATPase_c"/>
    <property type="match status" value="1"/>
</dbReference>
<dbReference type="AlphaFoldDB" id="A0A7W8E2Y4"/>
<dbReference type="EMBL" id="JACHIP010000003">
    <property type="protein sequence ID" value="MBB5057408.1"/>
    <property type="molecule type" value="Genomic_DNA"/>
</dbReference>
<dbReference type="RefSeq" id="WP_184216329.1">
    <property type="nucleotide sequence ID" value="NZ_JACHIP010000003.1"/>
</dbReference>
<gene>
    <name evidence="3" type="ORF">HDF16_002114</name>
</gene>
<dbReference type="InterPro" id="IPR036890">
    <property type="entry name" value="HATPase_C_sf"/>
</dbReference>
<evidence type="ECO:0000256" key="1">
    <source>
        <dbReference type="ARBA" id="ARBA00022553"/>
    </source>
</evidence>
<feature type="domain" description="Histidine kinase" evidence="2">
    <location>
        <begin position="93"/>
        <end position="339"/>
    </location>
</feature>
<proteinExistence type="predicted"/>
<keyword evidence="3" id="KW-0808">Transferase</keyword>
<dbReference type="InterPro" id="IPR003594">
    <property type="entry name" value="HATPase_dom"/>
</dbReference>
<keyword evidence="3" id="KW-0418">Kinase</keyword>
<sequence>MNTELEDREEVEQLTGHLNHQVVSPLVGLRSNMKLWSQAIDADLDKSTGSAREDLLAVSDTLKDESDELKGVIAAIQDLRAKFKTTADVTPWNVSESLNKRFSPVINRTFRTLQGLERSHRRVIKKYRADYELCRRMAAQADRLLKTVYSSSTEFKVDLSRLNFDNMLHLAFESARDAFEKRSIKYENLISFRNLSPAPSPIVFGDYTRLIELFVNLIDNSAKYSGKKDTLRISVTLSRTTGTAIKDLLRTQVESQWERFLLIEYCDNGIGIKPTERKLIFQKGERGLAGRSKRDEGLGYGLYYCRKVMHAHRGNIIYSNSLYCVGGKGSFFLYFPEFTSASQLEAPKITHQR</sequence>
<dbReference type="PROSITE" id="PS50109">
    <property type="entry name" value="HIS_KIN"/>
    <property type="match status" value="1"/>
</dbReference>
<evidence type="ECO:0000313" key="4">
    <source>
        <dbReference type="Proteomes" id="UP000540989"/>
    </source>
</evidence>